<dbReference type="InterPro" id="IPR013083">
    <property type="entry name" value="Znf_RING/FYVE/PHD"/>
</dbReference>
<name>A0A167C199_9ASCO</name>
<dbReference type="OrthoDB" id="5876363at2759"/>
<sequence>MNQLGEYEDEIPKVNKPKATSKDENDPLKLLDKNGRPRMCYRCNESALRGTMVSCDVCPLNWHVDCLPSPTWTIGSRWKCPNHADQATKLPRRPRKYKVVDTVLQRGFKNDGNVEVLDSSDEEEEGFVQDIPFFDNYDTRIGVASRINKGSEKTFLSNGVLYRLPSRGIKLDFIEAVHDSYDEPYPDSIRSDILVALDELATKSLDVQQAVRNLAYLQSDGDPSVKVAIGKENINVLVSAALEELPDSNPAPQGPSVYIKPDTGSPSPPRHTNGRSSARSSLAGSVTDSDRDALTSNSSVDDEVLDSERDQLRIIKRLMQIKGKDKLVKFLLEK</sequence>
<dbReference type="RefSeq" id="XP_018733572.1">
    <property type="nucleotide sequence ID" value="XM_018880930.1"/>
</dbReference>
<feature type="domain" description="Zinc finger PHD-type" evidence="5">
    <location>
        <begin position="39"/>
        <end position="84"/>
    </location>
</feature>
<dbReference type="AlphaFoldDB" id="A0A167C199"/>
<protein>
    <submittedName>
        <fullName evidence="6">Rco1p</fullName>
    </submittedName>
</protein>
<dbReference type="GO" id="GO:0008270">
    <property type="term" value="F:zinc ion binding"/>
    <property type="evidence" value="ECO:0007669"/>
    <property type="project" value="UniProtKB-KW"/>
</dbReference>
<dbReference type="GO" id="GO:0006357">
    <property type="term" value="P:regulation of transcription by RNA polymerase II"/>
    <property type="evidence" value="ECO:0007669"/>
    <property type="project" value="TreeGrafter"/>
</dbReference>
<dbReference type="GeneID" id="30035963"/>
<accession>A0A167C199</accession>
<feature type="compositionally biased region" description="Low complexity" evidence="4">
    <location>
        <begin position="274"/>
        <end position="285"/>
    </location>
</feature>
<dbReference type="CDD" id="cd15534">
    <property type="entry name" value="PHD2_PHF12_Rco1"/>
    <property type="match status" value="1"/>
</dbReference>
<organism evidence="6 7">
    <name type="scientific">Sugiyamaella lignohabitans</name>
    <dbReference type="NCBI Taxonomy" id="796027"/>
    <lineage>
        <taxon>Eukaryota</taxon>
        <taxon>Fungi</taxon>
        <taxon>Dikarya</taxon>
        <taxon>Ascomycota</taxon>
        <taxon>Saccharomycotina</taxon>
        <taxon>Dipodascomycetes</taxon>
        <taxon>Dipodascales</taxon>
        <taxon>Trichomonascaceae</taxon>
        <taxon>Sugiyamaella</taxon>
    </lineage>
</organism>
<dbReference type="InterPro" id="IPR011011">
    <property type="entry name" value="Znf_FYVE_PHD"/>
</dbReference>
<reference evidence="6 7" key="1">
    <citation type="submission" date="2016-02" db="EMBL/GenBank/DDBJ databases">
        <title>Complete genome sequence and transcriptome regulation of the pentose utilising yeast Sugiyamaella lignohabitans.</title>
        <authorList>
            <person name="Bellasio M."/>
            <person name="Peymann A."/>
            <person name="Valli M."/>
            <person name="Sipitzky M."/>
            <person name="Graf A."/>
            <person name="Sauer M."/>
            <person name="Marx H."/>
            <person name="Mattanovich D."/>
        </authorList>
    </citation>
    <scope>NUCLEOTIDE SEQUENCE [LARGE SCALE GENOMIC DNA]</scope>
    <source>
        <strain evidence="6 7">CBS 10342</strain>
    </source>
</reference>
<gene>
    <name evidence="6" type="primary">RCO1</name>
    <name evidence="6" type="ORF">AWJ20_3892</name>
</gene>
<dbReference type="PANTHER" id="PTHR47636">
    <property type="entry name" value="TRANSCRIPTIONAL REGULATORY PROTEIN RCO1"/>
    <property type="match status" value="1"/>
</dbReference>
<keyword evidence="2" id="KW-0863">Zinc-finger</keyword>
<keyword evidence="7" id="KW-1185">Reference proteome</keyword>
<evidence type="ECO:0000256" key="4">
    <source>
        <dbReference type="SAM" id="MobiDB-lite"/>
    </source>
</evidence>
<dbReference type="InterPro" id="IPR052819">
    <property type="entry name" value="Chromatin_regulatory_protein"/>
</dbReference>
<evidence type="ECO:0000256" key="2">
    <source>
        <dbReference type="ARBA" id="ARBA00022771"/>
    </source>
</evidence>
<proteinExistence type="predicted"/>
<keyword evidence="3" id="KW-0862">Zinc</keyword>
<dbReference type="GO" id="GO:0032221">
    <property type="term" value="C:Rpd3S complex"/>
    <property type="evidence" value="ECO:0007669"/>
    <property type="project" value="TreeGrafter"/>
</dbReference>
<feature type="region of interest" description="Disordered" evidence="4">
    <location>
        <begin position="245"/>
        <end position="303"/>
    </location>
</feature>
<dbReference type="KEGG" id="slb:AWJ20_3892"/>
<dbReference type="Proteomes" id="UP000189580">
    <property type="component" value="Chromosome c"/>
</dbReference>
<dbReference type="InterPro" id="IPR001965">
    <property type="entry name" value="Znf_PHD"/>
</dbReference>
<dbReference type="Gene3D" id="3.30.40.10">
    <property type="entry name" value="Zinc/RING finger domain, C3HC4 (zinc finger)"/>
    <property type="match status" value="1"/>
</dbReference>
<evidence type="ECO:0000313" key="7">
    <source>
        <dbReference type="Proteomes" id="UP000189580"/>
    </source>
</evidence>
<evidence type="ECO:0000259" key="5">
    <source>
        <dbReference type="SMART" id="SM00249"/>
    </source>
</evidence>
<dbReference type="SUPFAM" id="SSF57903">
    <property type="entry name" value="FYVE/PHD zinc finger"/>
    <property type="match status" value="1"/>
</dbReference>
<dbReference type="PANTHER" id="PTHR47636:SF1">
    <property type="entry name" value="TRANSCRIPTIONAL REGULATORY PROTEIN RCO1"/>
    <property type="match status" value="1"/>
</dbReference>
<dbReference type="SMART" id="SM00249">
    <property type="entry name" value="PHD"/>
    <property type="match status" value="1"/>
</dbReference>
<keyword evidence="1" id="KW-0479">Metal-binding</keyword>
<dbReference type="EMBL" id="CP014500">
    <property type="protein sequence ID" value="ANB11095.1"/>
    <property type="molecule type" value="Genomic_DNA"/>
</dbReference>
<evidence type="ECO:0000256" key="1">
    <source>
        <dbReference type="ARBA" id="ARBA00022723"/>
    </source>
</evidence>
<evidence type="ECO:0000256" key="3">
    <source>
        <dbReference type="ARBA" id="ARBA00022833"/>
    </source>
</evidence>
<evidence type="ECO:0000313" key="6">
    <source>
        <dbReference type="EMBL" id="ANB11095.1"/>
    </source>
</evidence>
<feature type="region of interest" description="Disordered" evidence="4">
    <location>
        <begin position="1"/>
        <end position="28"/>
    </location>
</feature>